<keyword evidence="1" id="KW-0472">Membrane</keyword>
<gene>
    <name evidence="2" type="ORF">GW587_14565</name>
</gene>
<reference evidence="3" key="2">
    <citation type="submission" date="2023-07" db="EMBL/GenBank/DDBJ databases">
        <title>Duganella aceri sp. nov., isolated from tree sap.</title>
        <authorList>
            <person name="Kim I.S."/>
        </authorList>
    </citation>
    <scope>NUCLEOTIDE SEQUENCE [LARGE SCALE GENOMIC DNA]</scope>
    <source>
        <strain evidence="3">SAP-35</strain>
    </source>
</reference>
<keyword evidence="1" id="KW-1133">Transmembrane helix</keyword>
<evidence type="ECO:0000313" key="2">
    <source>
        <dbReference type="EMBL" id="NGZ85474.1"/>
    </source>
</evidence>
<feature type="transmembrane region" description="Helical" evidence="1">
    <location>
        <begin position="61"/>
        <end position="81"/>
    </location>
</feature>
<sequence length="83" mass="9341">MMTFIGGCLFELFVQVLMYGLGRFVISIVSFNRARAIGIKEFFSNDRPAYDEEGKMLVPEWAAMIIGVMTLFASVALFTAFRS</sequence>
<evidence type="ECO:0000313" key="3">
    <source>
        <dbReference type="Proteomes" id="UP000666369"/>
    </source>
</evidence>
<protein>
    <submittedName>
        <fullName evidence="2">Uncharacterized protein</fullName>
    </submittedName>
</protein>
<name>A0ABX0FM06_9BURK</name>
<dbReference type="Proteomes" id="UP000666369">
    <property type="component" value="Unassembled WGS sequence"/>
</dbReference>
<dbReference type="RefSeq" id="WP_166104231.1">
    <property type="nucleotide sequence ID" value="NZ_JAADJT010000006.1"/>
</dbReference>
<feature type="transmembrane region" description="Helical" evidence="1">
    <location>
        <begin position="12"/>
        <end position="31"/>
    </location>
</feature>
<comment type="caution">
    <text evidence="2">The sequence shown here is derived from an EMBL/GenBank/DDBJ whole genome shotgun (WGS) entry which is preliminary data.</text>
</comment>
<organism evidence="2 3">
    <name type="scientific">Duganella aceris</name>
    <dbReference type="NCBI Taxonomy" id="2703883"/>
    <lineage>
        <taxon>Bacteria</taxon>
        <taxon>Pseudomonadati</taxon>
        <taxon>Pseudomonadota</taxon>
        <taxon>Betaproteobacteria</taxon>
        <taxon>Burkholderiales</taxon>
        <taxon>Oxalobacteraceae</taxon>
        <taxon>Telluria group</taxon>
        <taxon>Duganella</taxon>
    </lineage>
</organism>
<keyword evidence="3" id="KW-1185">Reference proteome</keyword>
<reference evidence="2 3" key="1">
    <citation type="submission" date="2020-01" db="EMBL/GenBank/DDBJ databases">
        <authorList>
            <person name="Lee S.D."/>
        </authorList>
    </citation>
    <scope>NUCLEOTIDE SEQUENCE [LARGE SCALE GENOMIC DNA]</scope>
    <source>
        <strain evidence="2 3">SAP-35</strain>
    </source>
</reference>
<dbReference type="EMBL" id="JAADJT010000006">
    <property type="protein sequence ID" value="NGZ85474.1"/>
    <property type="molecule type" value="Genomic_DNA"/>
</dbReference>
<evidence type="ECO:0000256" key="1">
    <source>
        <dbReference type="SAM" id="Phobius"/>
    </source>
</evidence>
<proteinExistence type="predicted"/>
<keyword evidence="1" id="KW-0812">Transmembrane</keyword>
<accession>A0ABX0FM06</accession>